<evidence type="ECO:0000313" key="2">
    <source>
        <dbReference type="EMBL" id="MCP3426863.1"/>
    </source>
</evidence>
<keyword evidence="1" id="KW-0812">Transmembrane</keyword>
<dbReference type="RefSeq" id="WP_254168156.1">
    <property type="nucleotide sequence ID" value="NZ_JANAFB010000040.1"/>
</dbReference>
<reference evidence="2" key="1">
    <citation type="submission" date="2022-06" db="EMBL/GenBank/DDBJ databases">
        <title>Rothia sp. isolated from sandalwood seedling.</title>
        <authorList>
            <person name="Tuikhar N."/>
            <person name="Kirdat K."/>
            <person name="Thorat V."/>
            <person name="Swetha P."/>
            <person name="Padma S."/>
            <person name="Sundararaj R."/>
            <person name="Yadav A."/>
        </authorList>
    </citation>
    <scope>NUCLEOTIDE SEQUENCE</scope>
    <source>
        <strain evidence="2">AR01</strain>
    </source>
</reference>
<name>A0A9X2KJ44_9MICC</name>
<evidence type="ECO:0000256" key="1">
    <source>
        <dbReference type="SAM" id="Phobius"/>
    </source>
</evidence>
<dbReference type="GO" id="GO:0140359">
    <property type="term" value="F:ABC-type transporter activity"/>
    <property type="evidence" value="ECO:0007669"/>
    <property type="project" value="InterPro"/>
</dbReference>
<evidence type="ECO:0000313" key="3">
    <source>
        <dbReference type="Proteomes" id="UP001139502"/>
    </source>
</evidence>
<protein>
    <submittedName>
        <fullName evidence="2">ABC transporter permease subunit</fullName>
    </submittedName>
</protein>
<feature type="transmembrane region" description="Helical" evidence="1">
    <location>
        <begin position="187"/>
        <end position="212"/>
    </location>
</feature>
<feature type="transmembrane region" description="Helical" evidence="1">
    <location>
        <begin position="219"/>
        <end position="238"/>
    </location>
</feature>
<accession>A0A9X2KJ44</accession>
<dbReference type="GO" id="GO:0005886">
    <property type="term" value="C:plasma membrane"/>
    <property type="evidence" value="ECO:0007669"/>
    <property type="project" value="UniProtKB-SubCell"/>
</dbReference>
<keyword evidence="1" id="KW-1133">Transmembrane helix</keyword>
<keyword evidence="3" id="KW-1185">Reference proteome</keyword>
<gene>
    <name evidence="2" type="ORF">NBM05_12820</name>
</gene>
<dbReference type="EMBL" id="JANAFB010000040">
    <property type="protein sequence ID" value="MCP3426863.1"/>
    <property type="molecule type" value="Genomic_DNA"/>
</dbReference>
<dbReference type="Proteomes" id="UP001139502">
    <property type="component" value="Unassembled WGS sequence"/>
</dbReference>
<proteinExistence type="predicted"/>
<feature type="transmembrane region" description="Helical" evidence="1">
    <location>
        <begin position="143"/>
        <end position="167"/>
    </location>
</feature>
<comment type="caution">
    <text evidence="2">The sequence shown here is derived from an EMBL/GenBank/DDBJ whole genome shotgun (WGS) entry which is preliminary data.</text>
</comment>
<keyword evidence="1" id="KW-0472">Membrane</keyword>
<dbReference type="AlphaFoldDB" id="A0A9X2KJ44"/>
<sequence>MSTQTASPAPAGAPTAGRPAHRLTFFGVLRSEFLKFRTLVSSWVLVIVTVVAMIGLGALLAYVSTAQVGINESTRQNIEENPQFNGQAALPDPMELALQAPAAGVTLAYLILGALAVVIVASEFGTRSITSTFTAAPKRTAVYVAKAIVIAVYSAAIAVVSIVGAWLVAQPILAREDLTFSLWREDVWYNVLGVVVIFVLTAWMGMGLGALLRNNAGAIVVLVVLLFVLPIIFILLPWEWSQDFMQYLPQSLAGILANPVEPADATQMTSDGNAPDYVEAGLWYAVWCGVPLIAGLFSFTARDPK</sequence>
<feature type="transmembrane region" description="Helical" evidence="1">
    <location>
        <begin position="100"/>
        <end position="122"/>
    </location>
</feature>
<organism evidence="2 3">
    <name type="scientific">Rothia santali</name>
    <dbReference type="NCBI Taxonomy" id="2949643"/>
    <lineage>
        <taxon>Bacteria</taxon>
        <taxon>Bacillati</taxon>
        <taxon>Actinomycetota</taxon>
        <taxon>Actinomycetes</taxon>
        <taxon>Micrococcales</taxon>
        <taxon>Micrococcaceae</taxon>
        <taxon>Rothia</taxon>
    </lineage>
</organism>
<feature type="transmembrane region" description="Helical" evidence="1">
    <location>
        <begin position="282"/>
        <end position="301"/>
    </location>
</feature>
<feature type="transmembrane region" description="Helical" evidence="1">
    <location>
        <begin position="39"/>
        <end position="63"/>
    </location>
</feature>